<comment type="similarity">
    <text evidence="1">Belongs to the thioesterase PaaI family.</text>
</comment>
<keyword evidence="2" id="KW-0378">Hydrolase</keyword>
<evidence type="ECO:0000259" key="3">
    <source>
        <dbReference type="Pfam" id="PF03061"/>
    </source>
</evidence>
<accession>A0A2W0EY26</accession>
<dbReference type="Pfam" id="PF03061">
    <property type="entry name" value="4HBT"/>
    <property type="match status" value="1"/>
</dbReference>
<dbReference type="InterPro" id="IPR003736">
    <property type="entry name" value="PAAI_dom"/>
</dbReference>
<reference evidence="4 5" key="1">
    <citation type="journal article" date="2018" name="Appl. Microbiol. Biotechnol.">
        <title>Characterization of the caprolactam degradation pathway in Pseudomonas jessenii using mass spectrometry-based proteomics.</title>
        <authorList>
            <person name="Otzen M."/>
            <person name="Palacio C."/>
            <person name="Janssen D.B."/>
        </authorList>
    </citation>
    <scope>NUCLEOTIDE SEQUENCE [LARGE SCALE GENOMIC DNA]</scope>
    <source>
        <strain evidence="4 5">GO3</strain>
    </source>
</reference>
<dbReference type="InterPro" id="IPR006683">
    <property type="entry name" value="Thioestr_dom"/>
</dbReference>
<dbReference type="SUPFAM" id="SSF54637">
    <property type="entry name" value="Thioesterase/thiol ester dehydrase-isomerase"/>
    <property type="match status" value="1"/>
</dbReference>
<dbReference type="GO" id="GO:0047617">
    <property type="term" value="F:fatty acyl-CoA hydrolase activity"/>
    <property type="evidence" value="ECO:0007669"/>
    <property type="project" value="InterPro"/>
</dbReference>
<dbReference type="OrthoDB" id="9027997at2"/>
<sequence length="156" mass="16619">MQTIDDNPDRAFLERVISESQFDIPFELTAGLSALGARLVHGRSGAVELSFQAPVTAIQGNGVVAGGTLMTMLDYAMAFAVLSKLPRGQTCATTSITVNMQSAAKPSLLKAKATVERVGRQIAFARAELYDPQREMLVASSSATFVVMPVSRLKVA</sequence>
<dbReference type="PANTHER" id="PTHR21660">
    <property type="entry name" value="THIOESTERASE SUPERFAMILY MEMBER-RELATED"/>
    <property type="match status" value="1"/>
</dbReference>
<gene>
    <name evidence="4" type="ORF">CRX42_00990</name>
</gene>
<feature type="domain" description="Thioesterase" evidence="3">
    <location>
        <begin position="61"/>
        <end position="135"/>
    </location>
</feature>
<dbReference type="CDD" id="cd03443">
    <property type="entry name" value="PaaI_thioesterase"/>
    <property type="match status" value="1"/>
</dbReference>
<organism evidence="4 5">
    <name type="scientific">Pseudomonas jessenii</name>
    <dbReference type="NCBI Taxonomy" id="77298"/>
    <lineage>
        <taxon>Bacteria</taxon>
        <taxon>Pseudomonadati</taxon>
        <taxon>Pseudomonadota</taxon>
        <taxon>Gammaproteobacteria</taxon>
        <taxon>Pseudomonadales</taxon>
        <taxon>Pseudomonadaceae</taxon>
        <taxon>Pseudomonas</taxon>
    </lineage>
</organism>
<evidence type="ECO:0000256" key="1">
    <source>
        <dbReference type="ARBA" id="ARBA00008324"/>
    </source>
</evidence>
<evidence type="ECO:0000256" key="2">
    <source>
        <dbReference type="ARBA" id="ARBA00022801"/>
    </source>
</evidence>
<dbReference type="InterPro" id="IPR029069">
    <property type="entry name" value="HotDog_dom_sf"/>
</dbReference>
<comment type="caution">
    <text evidence="4">The sequence shown here is derived from an EMBL/GenBank/DDBJ whole genome shotgun (WGS) entry which is preliminary data.</text>
</comment>
<name>A0A2W0EY26_PSEJE</name>
<evidence type="ECO:0000313" key="4">
    <source>
        <dbReference type="EMBL" id="PYY72452.1"/>
    </source>
</evidence>
<dbReference type="Proteomes" id="UP000247437">
    <property type="component" value="Unassembled WGS sequence"/>
</dbReference>
<dbReference type="PANTHER" id="PTHR21660:SF1">
    <property type="entry name" value="ACYL-COENZYME A THIOESTERASE 13"/>
    <property type="match status" value="1"/>
</dbReference>
<dbReference type="EMBL" id="PDLL01000004">
    <property type="protein sequence ID" value="PYY72452.1"/>
    <property type="molecule type" value="Genomic_DNA"/>
</dbReference>
<dbReference type="NCBIfam" id="TIGR00369">
    <property type="entry name" value="unchar_dom_1"/>
    <property type="match status" value="1"/>
</dbReference>
<dbReference type="InterPro" id="IPR039298">
    <property type="entry name" value="ACOT13"/>
</dbReference>
<evidence type="ECO:0000313" key="5">
    <source>
        <dbReference type="Proteomes" id="UP000247437"/>
    </source>
</evidence>
<proteinExistence type="inferred from homology"/>
<dbReference type="RefSeq" id="WP_110656901.1">
    <property type="nucleotide sequence ID" value="NZ_PDLL01000004.1"/>
</dbReference>
<dbReference type="AlphaFoldDB" id="A0A2W0EY26"/>
<dbReference type="Gene3D" id="3.10.129.10">
    <property type="entry name" value="Hotdog Thioesterase"/>
    <property type="match status" value="1"/>
</dbReference>
<protein>
    <submittedName>
        <fullName evidence="4">Thioesterase</fullName>
    </submittedName>
</protein>